<proteinExistence type="predicted"/>
<dbReference type="InterPro" id="IPR043970">
    <property type="entry name" value="FUZ/MON1/HPS1_longin_3"/>
</dbReference>
<dbReference type="EMBL" id="GDHC01012483">
    <property type="protein sequence ID" value="JAQ06146.1"/>
    <property type="molecule type" value="Transcribed_RNA"/>
</dbReference>
<evidence type="ECO:0000313" key="5">
    <source>
        <dbReference type="EMBL" id="JAQ06146.1"/>
    </source>
</evidence>
<evidence type="ECO:0000259" key="4">
    <source>
        <dbReference type="Pfam" id="PF19038"/>
    </source>
</evidence>
<dbReference type="InterPro" id="IPR026053">
    <property type="entry name" value="HPS1"/>
</dbReference>
<dbReference type="Pfam" id="PF19036">
    <property type="entry name" value="Fuz_longin_1"/>
    <property type="match status" value="1"/>
</dbReference>
<sequence length="710" mass="79620">FGDWSAFRCHVRVGFCFCVKLIVKLGTQCPSSVNTLFVCLILIPNLHSIVCWNKSTQLFPRDPFVLPERLKMRCILVFDHLNDIIFSKCDHKFVSHVKKLGSFQGLDTNGIENECEDMDLNFVIQLFSPIVTSQRIMSSQFGNSYTSIQCQDGLNIVFDEYLGFLFVHLGFREIPWLKRVLGVCMSIMQHLCGPDISVLKTNRPRSTLVGRLLDTWSALVSEDQGFLLEAIEQLTVNPELNSVAIKALSDATDRMKSMLDQPKSHALLFVGNKFLALYSSKSVRELSAGDLLFLSLMSVWCQKEASNLPRPGSRSESSCSEFYSPDASPKSLQENGPLVDGSGSASDLILLSVDDKPASSPNVIHISPIAEGVTLILLYQTVYESLSVGLIDTFNMLHALNVISMSNTEIDGLKKGLENLEPASKKVFEAVKKLKSSDLSPKIEGSVKLLHSKWEVLKKQWSDHKKGAANSTSILSCCQNMNNTYKDLLRLTVLNRSSIPGSQASAHVIRQKVTASLVHFQSFLQAKALRNFTLGSREYLNINKYLEGFPGLVHFIYVDRVNHRIIAPSYDFEMAKPEGNLTKNQVWGMVDLSRTHLQEGHLAMMWRDQSFCYAYYLWFEDLSGTPLQPKVSVPQAMKMLPLPGVISIDFYKRLIEICFPRMTHSKIRCFELYCIHLGIATSSCVLEHSHRLASTICEVSGIPPNPLDIL</sequence>
<evidence type="ECO:0000259" key="2">
    <source>
        <dbReference type="Pfam" id="PF19036"/>
    </source>
</evidence>
<feature type="domain" description="FUZ/MON1/HPS1 second Longin" evidence="3">
    <location>
        <begin position="264"/>
        <end position="375"/>
    </location>
</feature>
<feature type="domain" description="FUZ/MON1/HPS1 first Longin" evidence="2">
    <location>
        <begin position="73"/>
        <end position="219"/>
    </location>
</feature>
<feature type="domain" description="FUZ/MON1/HPS1 third Longin" evidence="4">
    <location>
        <begin position="551"/>
        <end position="697"/>
    </location>
</feature>
<organism evidence="5">
    <name type="scientific">Lygus hesperus</name>
    <name type="common">Western plant bug</name>
    <dbReference type="NCBI Taxonomy" id="30085"/>
    <lineage>
        <taxon>Eukaryota</taxon>
        <taxon>Metazoa</taxon>
        <taxon>Ecdysozoa</taxon>
        <taxon>Arthropoda</taxon>
        <taxon>Hexapoda</taxon>
        <taxon>Insecta</taxon>
        <taxon>Pterygota</taxon>
        <taxon>Neoptera</taxon>
        <taxon>Paraneoptera</taxon>
        <taxon>Hemiptera</taxon>
        <taxon>Heteroptera</taxon>
        <taxon>Panheteroptera</taxon>
        <taxon>Cimicomorpha</taxon>
        <taxon>Miridae</taxon>
        <taxon>Mirini</taxon>
        <taxon>Lygus</taxon>
    </lineage>
</organism>
<dbReference type="GO" id="GO:0005085">
    <property type="term" value="F:guanyl-nucleotide exchange factor activity"/>
    <property type="evidence" value="ECO:0007669"/>
    <property type="project" value="TreeGrafter"/>
</dbReference>
<accession>A0A146LGN4</accession>
<protein>
    <submittedName>
        <fullName evidence="5">Hermansky-Pudlak syndrome 1</fullName>
    </submittedName>
</protein>
<evidence type="ECO:0000256" key="1">
    <source>
        <dbReference type="SAM" id="MobiDB-lite"/>
    </source>
</evidence>
<dbReference type="PANTHER" id="PTHR12761:SF1">
    <property type="entry name" value="BLOC-3 COMPLEX MEMBER HPS1"/>
    <property type="match status" value="1"/>
</dbReference>
<gene>
    <name evidence="5" type="primary">HPS1</name>
    <name evidence="5" type="ORF">g.72659</name>
</gene>
<name>A0A146LGN4_LYGHE</name>
<dbReference type="InterPro" id="IPR043972">
    <property type="entry name" value="FUZ/MON1/HPS1_longin_1"/>
</dbReference>
<evidence type="ECO:0000259" key="3">
    <source>
        <dbReference type="Pfam" id="PF19037"/>
    </source>
</evidence>
<dbReference type="AlphaFoldDB" id="A0A146LGN4"/>
<dbReference type="Pfam" id="PF19038">
    <property type="entry name" value="Fuz_longin_3"/>
    <property type="match status" value="1"/>
</dbReference>
<dbReference type="InterPro" id="IPR043971">
    <property type="entry name" value="FUZ/MON1/HPS1_longin_2"/>
</dbReference>
<dbReference type="GO" id="GO:0031085">
    <property type="term" value="C:BLOC-3 complex"/>
    <property type="evidence" value="ECO:0007669"/>
    <property type="project" value="TreeGrafter"/>
</dbReference>
<feature type="compositionally biased region" description="Low complexity" evidence="1">
    <location>
        <begin position="314"/>
        <end position="324"/>
    </location>
</feature>
<dbReference type="PANTHER" id="PTHR12761">
    <property type="entry name" value="HERMANSKY-PUDLAK SYNDROME PROTEIN 1"/>
    <property type="match status" value="1"/>
</dbReference>
<dbReference type="GO" id="GO:0016192">
    <property type="term" value="P:vesicle-mediated transport"/>
    <property type="evidence" value="ECO:0007669"/>
    <property type="project" value="InterPro"/>
</dbReference>
<feature type="region of interest" description="Disordered" evidence="1">
    <location>
        <begin position="306"/>
        <end position="338"/>
    </location>
</feature>
<feature type="non-terminal residue" evidence="5">
    <location>
        <position position="1"/>
    </location>
</feature>
<reference evidence="5" key="1">
    <citation type="journal article" date="2016" name="Gigascience">
        <title>De novo construction of an expanded transcriptome assembly for the western tarnished plant bug, Lygus hesperus.</title>
        <authorList>
            <person name="Tassone E.E."/>
            <person name="Geib S.M."/>
            <person name="Hall B."/>
            <person name="Fabrick J.A."/>
            <person name="Brent C.S."/>
            <person name="Hull J.J."/>
        </authorList>
    </citation>
    <scope>NUCLEOTIDE SEQUENCE</scope>
</reference>
<dbReference type="Pfam" id="PF19037">
    <property type="entry name" value="Fuz_longin_2"/>
    <property type="match status" value="1"/>
</dbReference>